<dbReference type="CDD" id="cd11009">
    <property type="entry name" value="Zn_dep_PLPC"/>
    <property type="match status" value="1"/>
</dbReference>
<keyword evidence="6" id="KW-0862">Zinc</keyword>
<evidence type="ECO:0000259" key="8">
    <source>
        <dbReference type="PROSITE" id="PS51346"/>
    </source>
</evidence>
<comment type="caution">
    <text evidence="9">The sequence shown here is derived from an EMBL/GenBank/DDBJ whole genome shotgun (WGS) entry which is preliminary data.</text>
</comment>
<feature type="domain" description="Zn-dependent PLC" evidence="8">
    <location>
        <begin position="22"/>
        <end position="236"/>
    </location>
</feature>
<gene>
    <name evidence="9" type="ORF">SDC9_117487</name>
</gene>
<reference evidence="9" key="1">
    <citation type="submission" date="2019-08" db="EMBL/GenBank/DDBJ databases">
        <authorList>
            <person name="Kucharzyk K."/>
            <person name="Murdoch R.W."/>
            <person name="Higgins S."/>
            <person name="Loffler F."/>
        </authorList>
    </citation>
    <scope>NUCLEOTIDE SEQUENCE</scope>
</reference>
<keyword evidence="3" id="KW-0479">Metal-binding</keyword>
<dbReference type="Pfam" id="PF00882">
    <property type="entry name" value="Zn_dep_PLPC"/>
    <property type="match status" value="1"/>
</dbReference>
<evidence type="ECO:0000256" key="3">
    <source>
        <dbReference type="ARBA" id="ARBA00022723"/>
    </source>
</evidence>
<dbReference type="EMBL" id="VSSQ01023529">
    <property type="protein sequence ID" value="MPM70532.1"/>
    <property type="molecule type" value="Genomic_DNA"/>
</dbReference>
<dbReference type="GO" id="GO:0008270">
    <property type="term" value="F:zinc ion binding"/>
    <property type="evidence" value="ECO:0007669"/>
    <property type="project" value="InterPro"/>
</dbReference>
<dbReference type="AlphaFoldDB" id="A0A645BYW0"/>
<dbReference type="SMART" id="SM00770">
    <property type="entry name" value="Zn_dep_PLPC"/>
    <property type="match status" value="1"/>
</dbReference>
<dbReference type="InterPro" id="IPR001531">
    <property type="entry name" value="Zn_PLipaseC"/>
</dbReference>
<evidence type="ECO:0000256" key="7">
    <source>
        <dbReference type="ARBA" id="ARBA00031285"/>
    </source>
</evidence>
<evidence type="ECO:0000256" key="4">
    <source>
        <dbReference type="ARBA" id="ARBA00022729"/>
    </source>
</evidence>
<evidence type="ECO:0000256" key="5">
    <source>
        <dbReference type="ARBA" id="ARBA00022801"/>
    </source>
</evidence>
<name>A0A645BYW0_9ZZZZ</name>
<evidence type="ECO:0000256" key="1">
    <source>
        <dbReference type="ARBA" id="ARBA00012018"/>
    </source>
</evidence>
<dbReference type="SUPFAM" id="SSF48537">
    <property type="entry name" value="Phospholipase C/P1 nuclease"/>
    <property type="match status" value="1"/>
</dbReference>
<evidence type="ECO:0000256" key="2">
    <source>
        <dbReference type="ARBA" id="ARBA00018391"/>
    </source>
</evidence>
<sequence>MIGTIKTTSMESCIHRMLAAVSPLQKVLDKPGFTHEFCNRQALVILKNDGLEKYAELLAPFEVDLNLGVYWADKDWKNINHYFEPHTRRGLWNFNNAVDTFEMYYQHSLKYLRQYDIKKSIFYLGAAAHLLQDLCVPHHAMAKLLNGHKAYELWAQSRSQDYAVTKDGIYQEGEAPLLLTVKNAEIAADFFDWVCYEGDEIFYDKVTSKLLPLAQRSTAGLFLNYAQEMLKLTASQINSNAFKYRIIN</sequence>
<dbReference type="PROSITE" id="PS51346">
    <property type="entry name" value="PROKAR_ZN_DEPEND_PLPC_2"/>
    <property type="match status" value="1"/>
</dbReference>
<proteinExistence type="predicted"/>
<keyword evidence="5" id="KW-0378">Hydrolase</keyword>
<dbReference type="InterPro" id="IPR029002">
    <property type="entry name" value="PLPC/GPLD1"/>
</dbReference>
<accession>A0A645BYW0</accession>
<dbReference type="InterPro" id="IPR008947">
    <property type="entry name" value="PLipase_C/P1_nuclease_dom_sf"/>
</dbReference>
<protein>
    <recommendedName>
        <fullName evidence="2">Phospholipase C</fullName>
        <ecNumber evidence="1">3.1.4.3</ecNumber>
    </recommendedName>
    <alternativeName>
        <fullName evidence="7">Phosphatidylcholine cholinephosphohydrolase</fullName>
    </alternativeName>
</protein>
<organism evidence="9">
    <name type="scientific">bioreactor metagenome</name>
    <dbReference type="NCBI Taxonomy" id="1076179"/>
    <lineage>
        <taxon>unclassified sequences</taxon>
        <taxon>metagenomes</taxon>
        <taxon>ecological metagenomes</taxon>
    </lineage>
</organism>
<dbReference type="GO" id="GO:0034480">
    <property type="term" value="F:phosphatidylcholine phospholipase C activity"/>
    <property type="evidence" value="ECO:0007669"/>
    <property type="project" value="UniProtKB-EC"/>
</dbReference>
<dbReference type="EC" id="3.1.4.3" evidence="1"/>
<evidence type="ECO:0000313" key="9">
    <source>
        <dbReference type="EMBL" id="MPM70532.1"/>
    </source>
</evidence>
<evidence type="ECO:0000256" key="6">
    <source>
        <dbReference type="ARBA" id="ARBA00022833"/>
    </source>
</evidence>
<keyword evidence="4" id="KW-0732">Signal</keyword>
<dbReference type="Gene3D" id="1.10.575.10">
    <property type="entry name" value="P1 Nuclease"/>
    <property type="match status" value="1"/>
</dbReference>